<dbReference type="AlphaFoldDB" id="A0A645B9L9"/>
<gene>
    <name evidence="1" type="ORF">SDC9_108963</name>
</gene>
<sequence>MPQPAADILFVDAAVYRWRALDELAVSAFYTPHQAQGREALQQLLDQQLYPDSERQRIEANKAFYGL</sequence>
<dbReference type="EMBL" id="VSSQ01018685">
    <property type="protein sequence ID" value="MPM62097.1"/>
    <property type="molecule type" value="Genomic_DNA"/>
</dbReference>
<protein>
    <submittedName>
        <fullName evidence="1">Uncharacterized protein</fullName>
    </submittedName>
</protein>
<name>A0A645B9L9_9ZZZZ</name>
<organism evidence="1">
    <name type="scientific">bioreactor metagenome</name>
    <dbReference type="NCBI Taxonomy" id="1076179"/>
    <lineage>
        <taxon>unclassified sequences</taxon>
        <taxon>metagenomes</taxon>
        <taxon>ecological metagenomes</taxon>
    </lineage>
</organism>
<evidence type="ECO:0000313" key="1">
    <source>
        <dbReference type="EMBL" id="MPM62097.1"/>
    </source>
</evidence>
<proteinExistence type="predicted"/>
<reference evidence="1" key="1">
    <citation type="submission" date="2019-08" db="EMBL/GenBank/DDBJ databases">
        <authorList>
            <person name="Kucharzyk K."/>
            <person name="Murdoch R.W."/>
            <person name="Higgins S."/>
            <person name="Loffler F."/>
        </authorList>
    </citation>
    <scope>NUCLEOTIDE SEQUENCE</scope>
</reference>
<accession>A0A645B9L9</accession>
<comment type="caution">
    <text evidence="1">The sequence shown here is derived from an EMBL/GenBank/DDBJ whole genome shotgun (WGS) entry which is preliminary data.</text>
</comment>